<accession>A0A1L7WIV1</accession>
<feature type="region of interest" description="Disordered" evidence="1">
    <location>
        <begin position="124"/>
        <end position="168"/>
    </location>
</feature>
<keyword evidence="3" id="KW-1185">Reference proteome</keyword>
<dbReference type="AlphaFoldDB" id="A0A1L7WIV1"/>
<gene>
    <name evidence="2" type="ORF">PAC_02571</name>
</gene>
<evidence type="ECO:0000313" key="2">
    <source>
        <dbReference type="EMBL" id="CZR52694.1"/>
    </source>
</evidence>
<protein>
    <submittedName>
        <fullName evidence="2">Uncharacterized protein</fullName>
    </submittedName>
</protein>
<proteinExistence type="predicted"/>
<sequence>MADYPIRPQTPQAMLHRLPDKPDPASSEGHAKPTKYIILIEASTTVPGKVQIAKAVSNALSCPLFQGDSMHETSAKAAKVGAARRPTGIDNDEQIAPSGANEAQYQRMWLSKMTRTGLLFPEESRPATEGFSGFGGASSTSTSRRGSTSSVTSSSSEGMTSTSSIASSFMSSGAPTTKYINKPVAFTPSEDEKLRKSNPALMIVTHPNLEKWHKDYIRKAVGEYGIGVIFVPLCEDSEPVLKPLDPRTMTSFASLGSFGAAQKAAGPTLDEEIVLKVNVQGNVEDVIEDVVDGVQEIMNS</sequence>
<feature type="compositionally biased region" description="Low complexity" evidence="1">
    <location>
        <begin position="137"/>
        <end position="168"/>
    </location>
</feature>
<dbReference type="OrthoDB" id="3557800at2759"/>
<reference evidence="2 3" key="1">
    <citation type="submission" date="2016-03" db="EMBL/GenBank/DDBJ databases">
        <authorList>
            <person name="Ploux O."/>
        </authorList>
    </citation>
    <scope>NUCLEOTIDE SEQUENCE [LARGE SCALE GENOMIC DNA]</scope>
    <source>
        <strain evidence="2 3">UAMH 11012</strain>
    </source>
</reference>
<organism evidence="2 3">
    <name type="scientific">Phialocephala subalpina</name>
    <dbReference type="NCBI Taxonomy" id="576137"/>
    <lineage>
        <taxon>Eukaryota</taxon>
        <taxon>Fungi</taxon>
        <taxon>Dikarya</taxon>
        <taxon>Ascomycota</taxon>
        <taxon>Pezizomycotina</taxon>
        <taxon>Leotiomycetes</taxon>
        <taxon>Helotiales</taxon>
        <taxon>Mollisiaceae</taxon>
        <taxon>Phialocephala</taxon>
        <taxon>Phialocephala fortinii species complex</taxon>
    </lineage>
</organism>
<name>A0A1L7WIV1_9HELO</name>
<evidence type="ECO:0000256" key="1">
    <source>
        <dbReference type="SAM" id="MobiDB-lite"/>
    </source>
</evidence>
<evidence type="ECO:0000313" key="3">
    <source>
        <dbReference type="Proteomes" id="UP000184330"/>
    </source>
</evidence>
<dbReference type="Proteomes" id="UP000184330">
    <property type="component" value="Unassembled WGS sequence"/>
</dbReference>
<dbReference type="EMBL" id="FJOG01000003">
    <property type="protein sequence ID" value="CZR52694.1"/>
    <property type="molecule type" value="Genomic_DNA"/>
</dbReference>
<feature type="region of interest" description="Disordered" evidence="1">
    <location>
        <begin position="1"/>
        <end position="30"/>
    </location>
</feature>